<dbReference type="InterPro" id="IPR043144">
    <property type="entry name" value="Mal/L-sulf/L-lact_DH-like_ah"/>
</dbReference>
<comment type="similarity">
    <text evidence="1">Belongs to the LDH2/MDH2 oxidoreductase family.</text>
</comment>
<sequence>MEDHKPEKRLSLADATAFAHQLCLAHGASHAVASALADATVSAQAHGQHELGFGHLPDYLSGFATGRIAPAAEPIVTQVAPAMIRCDAGQGIAQLGFDRAFPALCSNAHQLGIALFAQFNAFTCGELGYYTRRLAREGLVALAVTNGPPLLTVAGQRRPMFSTNPIAFAAASAAGRLLAIDQASSATAYVNLLRAAEAGEAIPAGWAVDAQGNETCSAREALRGTLLAFGGGRGANIALMVEVLAAGVTGANWSLDAGDFRAGSESPGAGMLVIGIAPRLLDECFASRLGEQMSRLEGLGVYLPGKGKEQAYARAVCEGISLPGAAYAAFKLQLG</sequence>
<accession>A0AAU8SM83</accession>
<organism evidence="3 4">
    <name type="scientific">Pseudomonas putida S13.1.2</name>
    <dbReference type="NCBI Taxonomy" id="1384061"/>
    <lineage>
        <taxon>Bacteria</taxon>
        <taxon>Pseudomonadati</taxon>
        <taxon>Pseudomonadota</taxon>
        <taxon>Gammaproteobacteria</taxon>
        <taxon>Pseudomonadales</taxon>
        <taxon>Pseudomonadaceae</taxon>
        <taxon>Pseudomonas</taxon>
    </lineage>
</organism>
<dbReference type="Gene3D" id="3.30.1370.60">
    <property type="entry name" value="Hypothetical oxidoreductase yiak, domain 2"/>
    <property type="match status" value="1"/>
</dbReference>
<gene>
    <name evidence="3" type="ORF">N805_25660</name>
</gene>
<proteinExistence type="inferred from homology"/>
<evidence type="ECO:0000256" key="2">
    <source>
        <dbReference type="ARBA" id="ARBA00023002"/>
    </source>
</evidence>
<dbReference type="Proteomes" id="UP000033260">
    <property type="component" value="Chromosome"/>
</dbReference>
<dbReference type="InterPro" id="IPR043143">
    <property type="entry name" value="Mal/L-sulf/L-lact_DH-like_NADP"/>
</dbReference>
<dbReference type="SUPFAM" id="SSF89733">
    <property type="entry name" value="L-sulfolactate dehydrogenase-like"/>
    <property type="match status" value="1"/>
</dbReference>
<dbReference type="Pfam" id="PF02615">
    <property type="entry name" value="Ldh_2"/>
    <property type="match status" value="1"/>
</dbReference>
<dbReference type="InterPro" id="IPR036111">
    <property type="entry name" value="Mal/L-sulfo/L-lacto_DH-like_sf"/>
</dbReference>
<evidence type="ECO:0000256" key="1">
    <source>
        <dbReference type="ARBA" id="ARBA00006056"/>
    </source>
</evidence>
<reference evidence="3 4" key="1">
    <citation type="submission" date="2015-02" db="EMBL/GenBank/DDBJ databases">
        <title>Complete Genome Sequencing of Pseudomonas putida S13.1.2.</title>
        <authorList>
            <person name="Chong T.M."/>
            <person name="Chan K.G."/>
            <person name="Dessaux Y."/>
        </authorList>
    </citation>
    <scope>NUCLEOTIDE SEQUENCE [LARGE SCALE GENOMIC DNA]</scope>
    <source>
        <strain evidence="3 4">S13.1.2</strain>
    </source>
</reference>
<dbReference type="EMBL" id="CP010979">
    <property type="protein sequence ID" value="AJQ50418.1"/>
    <property type="molecule type" value="Genomic_DNA"/>
</dbReference>
<evidence type="ECO:0000313" key="3">
    <source>
        <dbReference type="EMBL" id="AJQ50418.1"/>
    </source>
</evidence>
<protein>
    <submittedName>
        <fullName evidence="3">Lactate dehydrogenase</fullName>
    </submittedName>
</protein>
<dbReference type="GO" id="GO:0016491">
    <property type="term" value="F:oxidoreductase activity"/>
    <property type="evidence" value="ECO:0007669"/>
    <property type="project" value="UniProtKB-KW"/>
</dbReference>
<name>A0AAU8SM83_PSEPU</name>
<evidence type="ECO:0000313" key="4">
    <source>
        <dbReference type="Proteomes" id="UP000033260"/>
    </source>
</evidence>
<dbReference type="AlphaFoldDB" id="A0AAU8SM83"/>
<dbReference type="Gene3D" id="1.10.1530.10">
    <property type="match status" value="1"/>
</dbReference>
<dbReference type="RefSeq" id="WP_019470408.1">
    <property type="nucleotide sequence ID" value="NZ_CP010979.1"/>
</dbReference>
<dbReference type="PANTHER" id="PTHR11091:SF0">
    <property type="entry name" value="MALATE DEHYDROGENASE"/>
    <property type="match status" value="1"/>
</dbReference>
<keyword evidence="2" id="KW-0560">Oxidoreductase</keyword>
<dbReference type="InterPro" id="IPR003767">
    <property type="entry name" value="Malate/L-lactate_DH-like"/>
</dbReference>
<dbReference type="PANTHER" id="PTHR11091">
    <property type="entry name" value="OXIDOREDUCTASE-RELATED"/>
    <property type="match status" value="1"/>
</dbReference>